<reference evidence="1 2" key="1">
    <citation type="submission" date="2018-10" db="EMBL/GenBank/DDBJ databases">
        <title>A novel 6-phage cocktail reduces Pectobacterium atrosepticum soft rot infection in potato tubers under simulated storage conditions.</title>
        <authorList>
            <person name="Carstens A.B."/>
        </authorList>
    </citation>
    <scope>NUCLEOTIDE SEQUENCE [LARGE SCALE GENOMIC DNA]</scope>
</reference>
<dbReference type="GeneID" id="55008678"/>
<dbReference type="Proteomes" id="UP000266893">
    <property type="component" value="Segment"/>
</dbReference>
<keyword evidence="2" id="KW-1185">Reference proteome</keyword>
<dbReference type="EMBL" id="MK095210">
    <property type="protein sequence ID" value="AZF94999.1"/>
    <property type="molecule type" value="Genomic_DNA"/>
</dbReference>
<protein>
    <submittedName>
        <fullName evidence="1">Uncharacterized protein</fullName>
    </submittedName>
</protein>
<evidence type="ECO:0000313" key="2">
    <source>
        <dbReference type="Proteomes" id="UP000266893"/>
    </source>
</evidence>
<accession>A0A3G8FJM3</accession>
<evidence type="ECO:0000313" key="1">
    <source>
        <dbReference type="EMBL" id="AZF94999.1"/>
    </source>
</evidence>
<proteinExistence type="predicted"/>
<organism evidence="1 2">
    <name type="scientific">Pectobacterium phage Zenivior</name>
    <dbReference type="NCBI Taxonomy" id="2489635"/>
    <lineage>
        <taxon>Viruses</taxon>
        <taxon>Duplodnaviria</taxon>
        <taxon>Heunggongvirae</taxon>
        <taxon>Uroviricota</taxon>
        <taxon>Caudoviricetes</taxon>
        <taxon>Autographivirales</taxon>
        <taxon>Autoscriptoviridae</taxon>
        <taxon>Corkvirinae</taxon>
        <taxon>Phimunavirus</taxon>
        <taxon>Phimunavirus zenivior</taxon>
    </lineage>
</organism>
<sequence length="90" mass="10453">MKVKIIGGYHKGRCLTVQDNIVQLVLPSAMRATFSIEDDEPYIAVCESHQYKLYKQYRYLGGDTSSYFIPHDWAHEEVERRLMDAIPCVN</sequence>
<name>A0A3G8FJM3_9CAUD</name>
<dbReference type="RefSeq" id="YP_009817358.1">
    <property type="nucleotide sequence ID" value="NC_048120.1"/>
</dbReference>
<dbReference type="KEGG" id="vg:55008678"/>